<dbReference type="InterPro" id="IPR018303">
    <property type="entry name" value="ATPase_P-typ_P_site"/>
</dbReference>
<dbReference type="InterPro" id="IPR023298">
    <property type="entry name" value="ATPase_P-typ_TM_dom_sf"/>
</dbReference>
<dbReference type="Pfam" id="PF13246">
    <property type="entry name" value="Cation_ATPase"/>
    <property type="match status" value="1"/>
</dbReference>
<evidence type="ECO:0000256" key="12">
    <source>
        <dbReference type="ARBA" id="ARBA00022842"/>
    </source>
</evidence>
<dbReference type="InterPro" id="IPR004014">
    <property type="entry name" value="ATPase_P-typ_cation-transptr_N"/>
</dbReference>
<comment type="similarity">
    <text evidence="3">Belongs to the cation transport ATPase (P-type) (TC 3.A.3) family. Type IIIB subfamily.</text>
</comment>
<evidence type="ECO:0000256" key="13">
    <source>
        <dbReference type="ARBA" id="ARBA00022967"/>
    </source>
</evidence>
<dbReference type="AlphaFoldDB" id="A0A315ENS2"/>
<evidence type="ECO:0000256" key="5">
    <source>
        <dbReference type="ARBA" id="ARBA00013555"/>
    </source>
</evidence>
<dbReference type="PANTHER" id="PTHR42861">
    <property type="entry name" value="CALCIUM-TRANSPORTING ATPASE"/>
    <property type="match status" value="1"/>
</dbReference>
<dbReference type="Pfam" id="PF00690">
    <property type="entry name" value="Cation_ATPase_N"/>
    <property type="match status" value="1"/>
</dbReference>
<dbReference type="InterPro" id="IPR044492">
    <property type="entry name" value="P_typ_ATPase_HD_dom"/>
</dbReference>
<keyword evidence="11" id="KW-0067">ATP-binding</keyword>
<comment type="catalytic activity">
    <reaction evidence="17">
        <text>Mg(2+)(out) + ATP + H2O = Mg(2+)(in) + ADP + phosphate + H(+)</text>
        <dbReference type="Rhea" id="RHEA:10260"/>
        <dbReference type="ChEBI" id="CHEBI:15377"/>
        <dbReference type="ChEBI" id="CHEBI:15378"/>
        <dbReference type="ChEBI" id="CHEBI:18420"/>
        <dbReference type="ChEBI" id="CHEBI:30616"/>
        <dbReference type="ChEBI" id="CHEBI:43474"/>
        <dbReference type="ChEBI" id="CHEBI:456216"/>
        <dbReference type="EC" id="7.2.2.14"/>
    </reaction>
</comment>
<dbReference type="GO" id="GO:0015444">
    <property type="term" value="F:P-type magnesium transporter activity"/>
    <property type="evidence" value="ECO:0007669"/>
    <property type="project" value="UniProtKB-EC"/>
</dbReference>
<keyword evidence="8" id="KW-0597">Phosphoprotein</keyword>
<evidence type="ECO:0000256" key="11">
    <source>
        <dbReference type="ARBA" id="ARBA00022840"/>
    </source>
</evidence>
<evidence type="ECO:0000259" key="19">
    <source>
        <dbReference type="SMART" id="SM00831"/>
    </source>
</evidence>
<evidence type="ECO:0000256" key="10">
    <source>
        <dbReference type="ARBA" id="ARBA00022741"/>
    </source>
</evidence>
<feature type="transmembrane region" description="Helical" evidence="18">
    <location>
        <begin position="794"/>
        <end position="813"/>
    </location>
</feature>
<dbReference type="Gene3D" id="3.40.50.1000">
    <property type="entry name" value="HAD superfamily/HAD-like"/>
    <property type="match status" value="1"/>
</dbReference>
<feature type="transmembrane region" description="Helical" evidence="18">
    <location>
        <begin position="256"/>
        <end position="276"/>
    </location>
</feature>
<dbReference type="Gene3D" id="2.70.150.10">
    <property type="entry name" value="Calcium-transporting ATPase, cytoplasmic transduction domain A"/>
    <property type="match status" value="1"/>
</dbReference>
<evidence type="ECO:0000313" key="21">
    <source>
        <dbReference type="Proteomes" id="UP000251341"/>
    </source>
</evidence>
<dbReference type="InterPro" id="IPR006415">
    <property type="entry name" value="P-type_ATPase_IIIB"/>
</dbReference>
<evidence type="ECO:0000256" key="3">
    <source>
        <dbReference type="ARBA" id="ARBA00008746"/>
    </source>
</evidence>
<dbReference type="SFLD" id="SFLDG00002">
    <property type="entry name" value="C1.7:_P-type_atpase_like"/>
    <property type="match status" value="1"/>
</dbReference>
<feature type="transmembrane region" description="Helical" evidence="18">
    <location>
        <begin position="731"/>
        <end position="751"/>
    </location>
</feature>
<evidence type="ECO:0000256" key="9">
    <source>
        <dbReference type="ARBA" id="ARBA00022692"/>
    </source>
</evidence>
<evidence type="ECO:0000256" key="17">
    <source>
        <dbReference type="ARBA" id="ARBA00047295"/>
    </source>
</evidence>
<dbReference type="InterPro" id="IPR008250">
    <property type="entry name" value="ATPase_P-typ_transduc_dom_A_sf"/>
</dbReference>
<dbReference type="RefSeq" id="WP_108401509.1">
    <property type="nucleotide sequence ID" value="NZ_NESP01000001.1"/>
</dbReference>
<organism evidence="20 21">
    <name type="scientific">Limnohabitans curvus</name>
    <dbReference type="NCBI Taxonomy" id="323423"/>
    <lineage>
        <taxon>Bacteria</taxon>
        <taxon>Pseudomonadati</taxon>
        <taxon>Pseudomonadota</taxon>
        <taxon>Betaproteobacteria</taxon>
        <taxon>Burkholderiales</taxon>
        <taxon>Comamonadaceae</taxon>
        <taxon>Limnohabitans</taxon>
    </lineage>
</organism>
<evidence type="ECO:0000256" key="7">
    <source>
        <dbReference type="ARBA" id="ARBA00022519"/>
    </source>
</evidence>
<keyword evidence="10" id="KW-0547">Nucleotide-binding</keyword>
<reference evidence="20 21" key="1">
    <citation type="submission" date="2017-04" db="EMBL/GenBank/DDBJ databases">
        <title>Unexpected and diverse lifestyles within the genus Limnohabitans.</title>
        <authorList>
            <person name="Kasalicky V."/>
            <person name="Mehrshad M."/>
            <person name="Andrei S.-A."/>
            <person name="Salcher M."/>
            <person name="Kratochvilova H."/>
            <person name="Simek K."/>
            <person name="Ghai R."/>
        </authorList>
    </citation>
    <scope>NUCLEOTIDE SEQUENCE [LARGE SCALE GENOMIC DNA]</scope>
    <source>
        <strain evidence="20 21">MWH-C5</strain>
    </source>
</reference>
<evidence type="ECO:0000256" key="1">
    <source>
        <dbReference type="ARBA" id="ARBA00003954"/>
    </source>
</evidence>
<keyword evidence="21" id="KW-1185">Reference proteome</keyword>
<keyword evidence="15 18" id="KW-0472">Membrane</keyword>
<name>A0A315ENS2_9BURK</name>
<dbReference type="Pfam" id="PF00122">
    <property type="entry name" value="E1-E2_ATPase"/>
    <property type="match status" value="1"/>
</dbReference>
<keyword evidence="13" id="KW-1278">Translocase</keyword>
<evidence type="ECO:0000256" key="8">
    <source>
        <dbReference type="ARBA" id="ARBA00022553"/>
    </source>
</evidence>
<comment type="subcellular location">
    <subcellularLocation>
        <location evidence="2">Cell inner membrane</location>
        <topology evidence="2">Multi-pass membrane protein</topology>
    </subcellularLocation>
</comment>
<proteinExistence type="inferred from homology"/>
<evidence type="ECO:0000256" key="16">
    <source>
        <dbReference type="ARBA" id="ARBA00029806"/>
    </source>
</evidence>
<feature type="transmembrane region" description="Helical" evidence="18">
    <location>
        <begin position="763"/>
        <end position="782"/>
    </location>
</feature>
<dbReference type="InterPro" id="IPR023299">
    <property type="entry name" value="ATPase_P-typ_cyto_dom_N"/>
</dbReference>
<dbReference type="Proteomes" id="UP000251341">
    <property type="component" value="Unassembled WGS sequence"/>
</dbReference>
<keyword evidence="7" id="KW-0997">Cell inner membrane</keyword>
<dbReference type="InterPro" id="IPR059000">
    <property type="entry name" value="ATPase_P-type_domA"/>
</dbReference>
<dbReference type="NCBIfam" id="TIGR01524">
    <property type="entry name" value="ATPase-IIIB_Mg"/>
    <property type="match status" value="1"/>
</dbReference>
<evidence type="ECO:0000256" key="6">
    <source>
        <dbReference type="ARBA" id="ARBA00022475"/>
    </source>
</evidence>
<keyword evidence="12" id="KW-0460">Magnesium</keyword>
<keyword evidence="9 18" id="KW-0812">Transmembrane</keyword>
<dbReference type="PROSITE" id="PS00154">
    <property type="entry name" value="ATPASE_E1_E2"/>
    <property type="match status" value="1"/>
</dbReference>
<sequence length="857" mass="93133">MVIPQDSVGPKTSANAAPWWITTPSEYTAKTASLGLSSTEALERIRNFGPNTLSSHQGPSLIRQFLARFKNPLVVVLLLASSVSVLTGEITNFIIISGIVLLSVTLDFVQEFRANAAADKLRQSVSVRTTVLRDGQSVEIPVRDVVPGDVVLLSAGSLVPADALVLEANDFFVNQSLLTGEAYPVEKHPSTLLPTSTDLQEASNAVFMGTSVIGGSARVWVVKTGTQTAMGDIADSIQKPTPATSFEIGTRRFGMLIMRLTVVLVLFVLLVNAWFHKPWLESFLFAVALAVGLTPELLPMVVSVTLSRGAIRLAKLQMIVKRQTAIQDLGSMDVLCTDKTGTLTEAKIRLERHLDLSGQDSPRVLELAYINSFFETGLKSPLDEAILNHQTIDVSAWQKIDEIPFDFERRCVSVLVDNGTQRWLVAKGAAEDIVRLCTHVEINAEGCIAPSEVNDARLQAIRDRYHALESDGLRVLGVAWREVPRDHAMAVVNDESALVLAGFAAFLDPPKESAAPALAKLQQAGVTIKVVTGDSDLVTRHVCAQLNIEVTGVLTGKEIAQLDNQALQRRVETANLFCRVNPGQKQRVILALKGNGHVVGYMGDGINDAPSLHAADVGLSVDSAVDVAKAAADIIMLKQDLNVLHAGVLEGRRTFGNIMKYIMMGTSSNFGNMFSMAGAALFLPFLPMLPTQILLNNILYDISEIPIPLDEVDAQETAKPRVLDLDFIRNFMLVIGSISSVFDFLTFYVLLEVLKAEEQLFQTGWFVESLCTQVLVIFIIRTRGNPLKSKPHPLLAFTSIAVVATAIGLPLTPLGSHLGFVAPPAYFYGILGAMVVTYLGVVEVVKRIFYQRALTHQ</sequence>
<dbReference type="SUPFAM" id="SSF81653">
    <property type="entry name" value="Calcium ATPase, transduction domain A"/>
    <property type="match status" value="1"/>
</dbReference>
<feature type="domain" description="Cation-transporting P-type ATPase N-terminal" evidence="19">
    <location>
        <begin position="18"/>
        <end position="89"/>
    </location>
</feature>
<dbReference type="SFLD" id="SFLDF00027">
    <property type="entry name" value="p-type_atpase"/>
    <property type="match status" value="1"/>
</dbReference>
<dbReference type="Gene3D" id="1.20.1110.10">
    <property type="entry name" value="Calcium-transporting ATPase, transmembrane domain"/>
    <property type="match status" value="1"/>
</dbReference>
<comment type="function">
    <text evidence="1">Mediates magnesium influx to the cytosol.</text>
</comment>
<dbReference type="EC" id="7.2.2.14" evidence="4"/>
<evidence type="ECO:0000256" key="15">
    <source>
        <dbReference type="ARBA" id="ARBA00023136"/>
    </source>
</evidence>
<dbReference type="InterPro" id="IPR023214">
    <property type="entry name" value="HAD_sf"/>
</dbReference>
<comment type="caution">
    <text evidence="20">The sequence shown here is derived from an EMBL/GenBank/DDBJ whole genome shotgun (WGS) entry which is preliminary data.</text>
</comment>
<evidence type="ECO:0000313" key="20">
    <source>
        <dbReference type="EMBL" id="PUE58395.1"/>
    </source>
</evidence>
<keyword evidence="14 18" id="KW-1133">Transmembrane helix</keyword>
<dbReference type="Gene3D" id="3.40.1110.10">
    <property type="entry name" value="Calcium-transporting ATPase, cytoplasmic domain N"/>
    <property type="match status" value="1"/>
</dbReference>
<dbReference type="SUPFAM" id="SSF81665">
    <property type="entry name" value="Calcium ATPase, transmembrane domain M"/>
    <property type="match status" value="1"/>
</dbReference>
<accession>A0A315ENS2</accession>
<keyword evidence="6" id="KW-1003">Cell membrane</keyword>
<dbReference type="NCBIfam" id="TIGR01494">
    <property type="entry name" value="ATPase_P-type"/>
    <property type="match status" value="2"/>
</dbReference>
<dbReference type="InterPro" id="IPR001757">
    <property type="entry name" value="P_typ_ATPase"/>
</dbReference>
<dbReference type="SMART" id="SM00831">
    <property type="entry name" value="Cation_ATPase_N"/>
    <property type="match status" value="1"/>
</dbReference>
<protein>
    <recommendedName>
        <fullName evidence="5">Magnesium-transporting ATPase, P-type 1</fullName>
        <ecNumber evidence="4">7.2.2.14</ecNumber>
    </recommendedName>
    <alternativeName>
        <fullName evidence="16">Mg(2+) transport ATPase, P-type 1</fullName>
    </alternativeName>
</protein>
<dbReference type="InterPro" id="IPR036412">
    <property type="entry name" value="HAD-like_sf"/>
</dbReference>
<dbReference type="GO" id="GO:0005524">
    <property type="term" value="F:ATP binding"/>
    <property type="evidence" value="ECO:0007669"/>
    <property type="project" value="UniProtKB-KW"/>
</dbReference>
<dbReference type="SFLD" id="SFLDS00003">
    <property type="entry name" value="Haloacid_Dehalogenase"/>
    <property type="match status" value="1"/>
</dbReference>
<dbReference type="SUPFAM" id="SSF56784">
    <property type="entry name" value="HAD-like"/>
    <property type="match status" value="1"/>
</dbReference>
<gene>
    <name evidence="20" type="ORF">B9Z44_01530</name>
</gene>
<feature type="transmembrane region" description="Helical" evidence="18">
    <location>
        <begin position="282"/>
        <end position="306"/>
    </location>
</feature>
<evidence type="ECO:0000256" key="18">
    <source>
        <dbReference type="SAM" id="Phobius"/>
    </source>
</evidence>
<evidence type="ECO:0000256" key="2">
    <source>
        <dbReference type="ARBA" id="ARBA00004429"/>
    </source>
</evidence>
<dbReference type="EMBL" id="NESP01000001">
    <property type="protein sequence ID" value="PUE58395.1"/>
    <property type="molecule type" value="Genomic_DNA"/>
</dbReference>
<dbReference type="PRINTS" id="PR01836">
    <property type="entry name" value="MGATPASE"/>
</dbReference>
<dbReference type="InterPro" id="IPR006068">
    <property type="entry name" value="ATPase_P-typ_cation-transptr_C"/>
</dbReference>
<dbReference type="GO" id="GO:0016887">
    <property type="term" value="F:ATP hydrolysis activity"/>
    <property type="evidence" value="ECO:0007669"/>
    <property type="project" value="InterPro"/>
</dbReference>
<feature type="transmembrane region" description="Helical" evidence="18">
    <location>
        <begin position="825"/>
        <end position="845"/>
    </location>
</feature>
<dbReference type="Pfam" id="PF00689">
    <property type="entry name" value="Cation_ATPase_C"/>
    <property type="match status" value="1"/>
</dbReference>
<dbReference type="GO" id="GO:0005886">
    <property type="term" value="C:plasma membrane"/>
    <property type="evidence" value="ECO:0007669"/>
    <property type="project" value="UniProtKB-SubCell"/>
</dbReference>
<evidence type="ECO:0000256" key="4">
    <source>
        <dbReference type="ARBA" id="ARBA00012786"/>
    </source>
</evidence>
<evidence type="ECO:0000256" key="14">
    <source>
        <dbReference type="ARBA" id="ARBA00022989"/>
    </source>
</evidence>